<dbReference type="Pfam" id="PF19994">
    <property type="entry name" value="GASH"/>
    <property type="match status" value="1"/>
</dbReference>
<dbReference type="EMBL" id="NVSR01000091">
    <property type="protein sequence ID" value="PCI26488.1"/>
    <property type="molecule type" value="Genomic_DNA"/>
</dbReference>
<proteinExistence type="predicted"/>
<gene>
    <name evidence="2" type="ORF">COB67_09990</name>
</gene>
<sequence>MGNDFLQNFLKTGLFDIGGADDRLEKLKKSIDDLENIFKNDYSLLSKYTLVAIDPNISDTEPALITTEEIVIKHWEMLRSQYSDMPRNILRGVILNALNNVGSNDPIAARIIYLSALNFYPYAKLNQEKELVKTLLTAFGDIAEENAVEAWSLTEEVPSLKMSTLKLNDFKLGNIKINKTQLREDMYDSVQTAENGHGSNHGGASEWGDSFADKSSKGIATVLDSAFSKFNEALPATAIETPINKFFTAFKKSLDENLKTSFQSLKSVERRSKLLWWKETLYSPSLKKSYRGLDINLLPILMGIDLNNQIIEVTPISVDYLLRDTLFLLNDKKDEPIKFIDFFKNISEDSCKAILKPLLELNEEEGRISITDFIALLVNDRISINDFQSRTGIEEKATSSMGEIAVSVLHDLLVQRLGTE</sequence>
<dbReference type="AlphaFoldDB" id="A0A2A4SYZ7"/>
<evidence type="ECO:0000313" key="2">
    <source>
        <dbReference type="EMBL" id="PCI26488.1"/>
    </source>
</evidence>
<evidence type="ECO:0000259" key="1">
    <source>
        <dbReference type="Pfam" id="PF19994"/>
    </source>
</evidence>
<comment type="caution">
    <text evidence="2">The sequence shown here is derived from an EMBL/GenBank/DDBJ whole genome shotgun (WGS) entry which is preliminary data.</text>
</comment>
<organism evidence="2 3">
    <name type="scientific">SAR324 cluster bacterium</name>
    <dbReference type="NCBI Taxonomy" id="2024889"/>
    <lineage>
        <taxon>Bacteria</taxon>
        <taxon>Deltaproteobacteria</taxon>
        <taxon>SAR324 cluster</taxon>
    </lineage>
</organism>
<accession>A0A2A4SYZ7</accession>
<reference evidence="3" key="1">
    <citation type="submission" date="2017-08" db="EMBL/GenBank/DDBJ databases">
        <title>A dynamic microbial community with high functional redundancy inhabits the cold, oxic subseafloor aquifer.</title>
        <authorList>
            <person name="Tully B.J."/>
            <person name="Wheat C.G."/>
            <person name="Glazer B.T."/>
            <person name="Huber J.A."/>
        </authorList>
    </citation>
    <scope>NUCLEOTIDE SEQUENCE [LARGE SCALE GENOMIC DNA]</scope>
</reference>
<dbReference type="InterPro" id="IPR045523">
    <property type="entry name" value="GASH"/>
</dbReference>
<feature type="domain" description="GTPase-associated system helical" evidence="1">
    <location>
        <begin position="6"/>
        <end position="417"/>
    </location>
</feature>
<dbReference type="Proteomes" id="UP000218113">
    <property type="component" value="Unassembled WGS sequence"/>
</dbReference>
<name>A0A2A4SYZ7_9DELT</name>
<protein>
    <recommendedName>
        <fullName evidence="1">GTPase-associated system helical domain-containing protein</fullName>
    </recommendedName>
</protein>
<evidence type="ECO:0000313" key="3">
    <source>
        <dbReference type="Proteomes" id="UP000218113"/>
    </source>
</evidence>